<protein>
    <submittedName>
        <fullName evidence="2">Uncharacterized protein</fullName>
    </submittedName>
</protein>
<name>A0A0V0ZQ01_9BILA</name>
<keyword evidence="1" id="KW-0472">Membrane</keyword>
<evidence type="ECO:0000256" key="1">
    <source>
        <dbReference type="SAM" id="Phobius"/>
    </source>
</evidence>
<feature type="transmembrane region" description="Helical" evidence="1">
    <location>
        <begin position="246"/>
        <end position="268"/>
    </location>
</feature>
<dbReference type="OrthoDB" id="5926912at2759"/>
<dbReference type="EMBL" id="JYDQ01000113">
    <property type="protein sequence ID" value="KRY14587.1"/>
    <property type="molecule type" value="Genomic_DNA"/>
</dbReference>
<evidence type="ECO:0000313" key="3">
    <source>
        <dbReference type="Proteomes" id="UP000054783"/>
    </source>
</evidence>
<proteinExistence type="predicted"/>
<feature type="transmembrane region" description="Helical" evidence="1">
    <location>
        <begin position="20"/>
        <end position="41"/>
    </location>
</feature>
<feature type="transmembrane region" description="Helical" evidence="1">
    <location>
        <begin position="152"/>
        <end position="175"/>
    </location>
</feature>
<keyword evidence="1" id="KW-1133">Transmembrane helix</keyword>
<dbReference type="AlphaFoldDB" id="A0A0V0ZQ01"/>
<accession>A0A0V0ZQ01</accession>
<organism evidence="2 3">
    <name type="scientific">Trichinella patagoniensis</name>
    <dbReference type="NCBI Taxonomy" id="990121"/>
    <lineage>
        <taxon>Eukaryota</taxon>
        <taxon>Metazoa</taxon>
        <taxon>Ecdysozoa</taxon>
        <taxon>Nematoda</taxon>
        <taxon>Enoplea</taxon>
        <taxon>Dorylaimia</taxon>
        <taxon>Trichinellida</taxon>
        <taxon>Trichinellidae</taxon>
        <taxon>Trichinella</taxon>
    </lineage>
</organism>
<reference evidence="2 3" key="1">
    <citation type="submission" date="2015-01" db="EMBL/GenBank/DDBJ databases">
        <title>Evolution of Trichinella species and genotypes.</title>
        <authorList>
            <person name="Korhonen P.K."/>
            <person name="Edoardo P."/>
            <person name="Giuseppe L.R."/>
            <person name="Gasser R.B."/>
        </authorList>
    </citation>
    <scope>NUCLEOTIDE SEQUENCE [LARGE SCALE GENOMIC DNA]</scope>
    <source>
        <strain evidence="2">ISS2496</strain>
    </source>
</reference>
<dbReference type="Proteomes" id="UP000054783">
    <property type="component" value="Unassembled WGS sequence"/>
</dbReference>
<evidence type="ECO:0000313" key="2">
    <source>
        <dbReference type="EMBL" id="KRY14587.1"/>
    </source>
</evidence>
<feature type="non-terminal residue" evidence="2">
    <location>
        <position position="1"/>
    </location>
</feature>
<comment type="caution">
    <text evidence="2">The sequence shown here is derived from an EMBL/GenBank/DDBJ whole genome shotgun (WGS) entry which is preliminary data.</text>
</comment>
<keyword evidence="1" id="KW-0812">Transmembrane</keyword>
<gene>
    <name evidence="2" type="ORF">T12_12804</name>
</gene>
<keyword evidence="3" id="KW-1185">Reference proteome</keyword>
<sequence>LKTLEQTVHTCMLCVRSSVGALLFVLRVLVATALIPGLPWVSSAFSEAVRDISGKRGDSGMFPHAVLVLNRMFSRAGGISLISECAQFRVTTATLSAVSSNNGWQMPKLFKGADAAFDVWRLLLSIVVQTKGTMLTSGHSAGVLFNKGGADLLSAAVALLMVNLVTILLFSRASLFDIDLSLLLRTAVWDTDGFLDVPGFLRVFAHLITEPREHTLSKRANHARERSRVGNFRVVPLPQLALPSGWLFLNFWHISHVVSCPLIFFGLLPSLGTQGRMYEGATPVFRQGLLTFSPSFFGDINRAALIAEGLPTIDSTCSTEPKSTPCLQRAMCSLTSQYMVLYRGALRKEGGAVSSGLLTQSYCRTTIYQIVEDSELYDGLWERPEAFIECG</sequence>